<evidence type="ECO:0000313" key="11">
    <source>
        <dbReference type="Proteomes" id="UP000789508"/>
    </source>
</evidence>
<feature type="compositionally biased region" description="Low complexity" evidence="7">
    <location>
        <begin position="167"/>
        <end position="176"/>
    </location>
</feature>
<accession>A0A9N9N893</accession>
<dbReference type="PROSITE" id="PS50172">
    <property type="entry name" value="BRCT"/>
    <property type="match status" value="1"/>
</dbReference>
<dbReference type="Proteomes" id="UP000789508">
    <property type="component" value="Unassembled WGS sequence"/>
</dbReference>
<dbReference type="OrthoDB" id="10249888at2759"/>
<dbReference type="GO" id="GO:0005634">
    <property type="term" value="C:nucleus"/>
    <property type="evidence" value="ECO:0007669"/>
    <property type="project" value="UniProtKB-SubCell"/>
</dbReference>
<feature type="non-terminal residue" evidence="10">
    <location>
        <position position="1"/>
    </location>
</feature>
<feature type="compositionally biased region" description="Low complexity" evidence="7">
    <location>
        <begin position="110"/>
        <end position="129"/>
    </location>
</feature>
<keyword evidence="4" id="KW-0539">Nucleus</keyword>
<dbReference type="SMART" id="SM00292">
    <property type="entry name" value="BRCT"/>
    <property type="match status" value="1"/>
</dbReference>
<feature type="region of interest" description="Disordered" evidence="7">
    <location>
        <begin position="317"/>
        <end position="338"/>
    </location>
</feature>
<dbReference type="GO" id="GO:0008420">
    <property type="term" value="F:RNA polymerase II CTD heptapeptide repeat phosphatase activity"/>
    <property type="evidence" value="ECO:0007669"/>
    <property type="project" value="InterPro"/>
</dbReference>
<organism evidence="10 11">
    <name type="scientific">Ambispora leptoticha</name>
    <dbReference type="NCBI Taxonomy" id="144679"/>
    <lineage>
        <taxon>Eukaryota</taxon>
        <taxon>Fungi</taxon>
        <taxon>Fungi incertae sedis</taxon>
        <taxon>Mucoromycota</taxon>
        <taxon>Glomeromycotina</taxon>
        <taxon>Glomeromycetes</taxon>
        <taxon>Archaeosporales</taxon>
        <taxon>Ambisporaceae</taxon>
        <taxon>Ambispora</taxon>
    </lineage>
</organism>
<feature type="domain" description="FCP1 homology" evidence="9">
    <location>
        <begin position="1"/>
        <end position="113"/>
    </location>
</feature>
<feature type="region of interest" description="Disordered" evidence="7">
    <location>
        <begin position="110"/>
        <end position="186"/>
    </location>
</feature>
<evidence type="ECO:0000256" key="7">
    <source>
        <dbReference type="SAM" id="MobiDB-lite"/>
    </source>
</evidence>
<gene>
    <name evidence="10" type="ORF">ALEPTO_LOCUS11918</name>
</gene>
<dbReference type="PANTHER" id="PTHR23081:SF36">
    <property type="entry name" value="RNA POLYMERASE II SUBUNIT A C-TERMINAL DOMAIN PHOSPHATASE"/>
    <property type="match status" value="1"/>
</dbReference>
<feature type="domain" description="BRCT" evidence="8">
    <location>
        <begin position="226"/>
        <end position="319"/>
    </location>
</feature>
<comment type="catalytic activity">
    <reaction evidence="5">
        <text>O-phospho-L-seryl-[protein] + H2O = L-seryl-[protein] + phosphate</text>
        <dbReference type="Rhea" id="RHEA:20629"/>
        <dbReference type="Rhea" id="RHEA-COMP:9863"/>
        <dbReference type="Rhea" id="RHEA-COMP:11604"/>
        <dbReference type="ChEBI" id="CHEBI:15377"/>
        <dbReference type="ChEBI" id="CHEBI:29999"/>
        <dbReference type="ChEBI" id="CHEBI:43474"/>
        <dbReference type="ChEBI" id="CHEBI:83421"/>
        <dbReference type="EC" id="3.1.3.16"/>
    </reaction>
</comment>
<dbReference type="EMBL" id="CAJVPS010022633">
    <property type="protein sequence ID" value="CAG8711295.1"/>
    <property type="molecule type" value="Genomic_DNA"/>
</dbReference>
<feature type="region of interest" description="Disordered" evidence="7">
    <location>
        <begin position="357"/>
        <end position="378"/>
    </location>
</feature>
<feature type="compositionally biased region" description="Basic and acidic residues" evidence="7">
    <location>
        <begin position="152"/>
        <end position="166"/>
    </location>
</feature>
<dbReference type="PROSITE" id="PS50969">
    <property type="entry name" value="FCP1"/>
    <property type="match status" value="1"/>
</dbReference>
<reference evidence="10" key="1">
    <citation type="submission" date="2021-06" db="EMBL/GenBank/DDBJ databases">
        <authorList>
            <person name="Kallberg Y."/>
            <person name="Tangrot J."/>
            <person name="Rosling A."/>
        </authorList>
    </citation>
    <scope>NUCLEOTIDE SEQUENCE</scope>
    <source>
        <strain evidence="10">FL130A</strain>
    </source>
</reference>
<dbReference type="AlphaFoldDB" id="A0A9N9N893"/>
<feature type="compositionally biased region" description="Basic and acidic residues" evidence="7">
    <location>
        <begin position="328"/>
        <end position="338"/>
    </location>
</feature>
<evidence type="ECO:0000256" key="1">
    <source>
        <dbReference type="ARBA" id="ARBA00004123"/>
    </source>
</evidence>
<keyword evidence="3" id="KW-0378">Hydrolase</keyword>
<dbReference type="InterPro" id="IPR023214">
    <property type="entry name" value="HAD_sf"/>
</dbReference>
<dbReference type="SUPFAM" id="SSF52113">
    <property type="entry name" value="BRCT domain"/>
    <property type="match status" value="1"/>
</dbReference>
<dbReference type="Pfam" id="PF00533">
    <property type="entry name" value="BRCT"/>
    <property type="match status" value="1"/>
</dbReference>
<dbReference type="Gene3D" id="3.40.50.10190">
    <property type="entry name" value="BRCT domain"/>
    <property type="match status" value="1"/>
</dbReference>
<dbReference type="InterPro" id="IPR039189">
    <property type="entry name" value="Fcp1"/>
</dbReference>
<dbReference type="PANTHER" id="PTHR23081">
    <property type="entry name" value="RNA POLYMERASE II CTD PHOSPHATASE"/>
    <property type="match status" value="1"/>
</dbReference>
<evidence type="ECO:0000259" key="8">
    <source>
        <dbReference type="PROSITE" id="PS50172"/>
    </source>
</evidence>
<evidence type="ECO:0000256" key="4">
    <source>
        <dbReference type="ARBA" id="ARBA00023242"/>
    </source>
</evidence>
<dbReference type="SUPFAM" id="SSF56784">
    <property type="entry name" value="HAD-like"/>
    <property type="match status" value="1"/>
</dbReference>
<feature type="non-terminal residue" evidence="10">
    <location>
        <position position="378"/>
    </location>
</feature>
<dbReference type="EC" id="3.1.3.16" evidence="2"/>
<dbReference type="InterPro" id="IPR036412">
    <property type="entry name" value="HAD-like_sf"/>
</dbReference>
<evidence type="ECO:0000313" key="10">
    <source>
        <dbReference type="EMBL" id="CAG8711295.1"/>
    </source>
</evidence>
<dbReference type="InterPro" id="IPR001357">
    <property type="entry name" value="BRCT_dom"/>
</dbReference>
<keyword evidence="11" id="KW-1185">Reference proteome</keyword>
<evidence type="ECO:0000256" key="5">
    <source>
        <dbReference type="ARBA" id="ARBA00047761"/>
    </source>
</evidence>
<comment type="catalytic activity">
    <reaction evidence="6">
        <text>O-phospho-L-threonyl-[protein] + H2O = L-threonyl-[protein] + phosphate</text>
        <dbReference type="Rhea" id="RHEA:47004"/>
        <dbReference type="Rhea" id="RHEA-COMP:11060"/>
        <dbReference type="Rhea" id="RHEA-COMP:11605"/>
        <dbReference type="ChEBI" id="CHEBI:15377"/>
        <dbReference type="ChEBI" id="CHEBI:30013"/>
        <dbReference type="ChEBI" id="CHEBI:43474"/>
        <dbReference type="ChEBI" id="CHEBI:61977"/>
        <dbReference type="EC" id="3.1.3.16"/>
    </reaction>
</comment>
<dbReference type="CDD" id="cd07521">
    <property type="entry name" value="HAD_FCP1-like"/>
    <property type="match status" value="1"/>
</dbReference>
<comment type="subcellular location">
    <subcellularLocation>
        <location evidence="1">Nucleus</location>
    </subcellularLocation>
</comment>
<dbReference type="InterPro" id="IPR036420">
    <property type="entry name" value="BRCT_dom_sf"/>
</dbReference>
<evidence type="ECO:0000256" key="3">
    <source>
        <dbReference type="ARBA" id="ARBA00022801"/>
    </source>
</evidence>
<evidence type="ECO:0000259" key="9">
    <source>
        <dbReference type="PROSITE" id="PS50969"/>
    </source>
</evidence>
<sequence>PGLKEFLREISEYYELHIYTMGTRHYAEAVANIIDPNKEIFSERILSRDESGSMIHKNIRRLFPCDDSMAVVIDDRADVWQWAPNVIKVNPYGFFVGIGDINASFLPKQNSSLNSSPSPETSNNIENPSTQAENTTNKHEAHSETSNSSAADKSDNSQDKENENAQKLKQAQLEQQSTHNREDPVLIDDDAELPKLLTILKDIHIRYYEAFENNQPADVTKIIPAMKSVVLRGIKLVFTHVIPTKQPKESSDIWNLALSFGAQCFETISDEITHLVAGERGTDKVKEARSRGNIQIVRTEWLLDSIKNWARQPEEPYLLEQSSTNSSPKEDYEPKISAEEVQQHFLEIDWDSFEKEVDEEILESGDTSADSETESGNE</sequence>
<protein>
    <recommendedName>
        <fullName evidence="2">protein-serine/threonine phosphatase</fullName>
        <ecNumber evidence="2">3.1.3.16</ecNumber>
    </recommendedName>
</protein>
<dbReference type="Pfam" id="PF03031">
    <property type="entry name" value="NIF"/>
    <property type="match status" value="1"/>
</dbReference>
<proteinExistence type="predicted"/>
<dbReference type="Gene3D" id="3.40.50.1000">
    <property type="entry name" value="HAD superfamily/HAD-like"/>
    <property type="match status" value="1"/>
</dbReference>
<evidence type="ECO:0000256" key="2">
    <source>
        <dbReference type="ARBA" id="ARBA00013081"/>
    </source>
</evidence>
<dbReference type="SMART" id="SM00577">
    <property type="entry name" value="CPDc"/>
    <property type="match status" value="1"/>
</dbReference>
<dbReference type="InterPro" id="IPR004274">
    <property type="entry name" value="FCP1_dom"/>
</dbReference>
<evidence type="ECO:0000256" key="6">
    <source>
        <dbReference type="ARBA" id="ARBA00048336"/>
    </source>
</evidence>
<comment type="caution">
    <text evidence="10">The sequence shown here is derived from an EMBL/GenBank/DDBJ whole genome shotgun (WGS) entry which is preliminary data.</text>
</comment>
<dbReference type="CDD" id="cd17729">
    <property type="entry name" value="BRCT_CTDP1"/>
    <property type="match status" value="1"/>
</dbReference>
<name>A0A9N9N893_9GLOM</name>